<evidence type="ECO:0000256" key="11">
    <source>
        <dbReference type="HAMAP-Rule" id="MF_01498"/>
    </source>
</evidence>
<dbReference type="GO" id="GO:0140664">
    <property type="term" value="F:ATP-dependent DNA damage sensor activity"/>
    <property type="evidence" value="ECO:0007669"/>
    <property type="project" value="InterPro"/>
</dbReference>
<dbReference type="Pfam" id="PF13481">
    <property type="entry name" value="AAA_25"/>
    <property type="match status" value="1"/>
</dbReference>
<evidence type="ECO:0000313" key="15">
    <source>
        <dbReference type="EMBL" id="RMU84692.1"/>
    </source>
</evidence>
<comment type="caution">
    <text evidence="15">The sequence shown here is derived from an EMBL/GenBank/DDBJ whole genome shotgun (WGS) entry which is preliminary data.</text>
</comment>
<dbReference type="GO" id="GO:0008270">
    <property type="term" value="F:zinc ion binding"/>
    <property type="evidence" value="ECO:0007669"/>
    <property type="project" value="UniProtKB-KW"/>
</dbReference>
<keyword evidence="9 11" id="KW-0238">DNA-binding</keyword>
<keyword evidence="8 11" id="KW-0346">Stress response</keyword>
<keyword evidence="7 11" id="KW-0067">ATP-binding</keyword>
<feature type="domain" description="RecA family profile 1" evidence="14">
    <location>
        <begin position="116"/>
        <end position="264"/>
    </location>
</feature>
<evidence type="ECO:0000256" key="2">
    <source>
        <dbReference type="ARBA" id="ARBA00022741"/>
    </source>
</evidence>
<dbReference type="InterPro" id="IPR041166">
    <property type="entry name" value="Rubredoxin_2"/>
</dbReference>
<dbReference type="Pfam" id="PF18073">
    <property type="entry name" value="Zn_ribbon_LapB"/>
    <property type="match status" value="1"/>
</dbReference>
<keyword evidence="5" id="KW-0378">Hydrolase</keyword>
<dbReference type="InterPro" id="IPR003593">
    <property type="entry name" value="AAA+_ATPase"/>
</dbReference>
<dbReference type="Gene3D" id="3.40.50.300">
    <property type="entry name" value="P-loop containing nucleotide triphosphate hydrolases"/>
    <property type="match status" value="1"/>
</dbReference>
<keyword evidence="2 11" id="KW-0547">Nucleotide-binding</keyword>
<evidence type="ECO:0000256" key="8">
    <source>
        <dbReference type="ARBA" id="ARBA00023016"/>
    </source>
</evidence>
<reference evidence="15 16" key="1">
    <citation type="submission" date="2018-08" db="EMBL/GenBank/DDBJ databases">
        <title>Recombination of ecologically and evolutionarily significant loci maintains genetic cohesion in the Pseudomonas syringae species complex.</title>
        <authorList>
            <person name="Dillon M."/>
            <person name="Thakur S."/>
            <person name="Almeida R.N.D."/>
            <person name="Weir B.S."/>
            <person name="Guttman D.S."/>
        </authorList>
    </citation>
    <scope>NUCLEOTIDE SEQUENCE [LARGE SCALE GENOMIC DNA]</scope>
    <source>
        <strain evidence="15 16">1449B</strain>
    </source>
</reference>
<dbReference type="GO" id="GO:0016787">
    <property type="term" value="F:hydrolase activity"/>
    <property type="evidence" value="ECO:0007669"/>
    <property type="project" value="UniProtKB-KW"/>
</dbReference>
<dbReference type="GO" id="GO:0005524">
    <property type="term" value="F:ATP binding"/>
    <property type="evidence" value="ECO:0007669"/>
    <property type="project" value="UniProtKB-UniRule"/>
</dbReference>
<keyword evidence="6 13" id="KW-0862">Zinc</keyword>
<dbReference type="Gene3D" id="3.30.230.10">
    <property type="match status" value="1"/>
</dbReference>
<dbReference type="InterPro" id="IPR014721">
    <property type="entry name" value="Ribsml_uS5_D2-typ_fold_subgr"/>
</dbReference>
<gene>
    <name evidence="11" type="primary">radA</name>
    <name evidence="15" type="ORF">ALP21_04892</name>
</gene>
<evidence type="ECO:0000256" key="3">
    <source>
        <dbReference type="ARBA" id="ARBA00022763"/>
    </source>
</evidence>
<dbReference type="GO" id="GO:0000725">
    <property type="term" value="P:recombinational repair"/>
    <property type="evidence" value="ECO:0007669"/>
    <property type="project" value="UniProtKB-UniRule"/>
</dbReference>
<comment type="function">
    <text evidence="13">DNA-dependent ATPase involved in processing of recombination intermediates, plays a role in repairing DNA breaks. Stimulates the branch migration of RecA-mediated strand transfer reactions, allowing the 3' invading strand to extend heteroduplex DNA faster. Binds ssDNA in the presence of ADP but not other nucleotides, has ATPase activity that is stimulated by ssDNA and various branched DNA structures, but inhibited by SSB. Does not have RecA's homology-searching function.</text>
</comment>
<evidence type="ECO:0000256" key="6">
    <source>
        <dbReference type="ARBA" id="ARBA00022833"/>
    </source>
</evidence>
<evidence type="ECO:0000256" key="10">
    <source>
        <dbReference type="ARBA" id="ARBA00023204"/>
    </source>
</evidence>
<evidence type="ECO:0000256" key="4">
    <source>
        <dbReference type="ARBA" id="ARBA00022771"/>
    </source>
</evidence>
<dbReference type="PROSITE" id="PS50162">
    <property type="entry name" value="RECA_2"/>
    <property type="match status" value="1"/>
</dbReference>
<name>A0A7Z6UQF3_PSESH</name>
<keyword evidence="4 13" id="KW-0863">Zinc-finger</keyword>
<evidence type="ECO:0000256" key="7">
    <source>
        <dbReference type="ARBA" id="ARBA00022840"/>
    </source>
</evidence>
<protein>
    <recommendedName>
        <fullName evidence="11 12">DNA repair protein RadA</fullName>
    </recommendedName>
</protein>
<dbReference type="CDD" id="cd01121">
    <property type="entry name" value="RadA_SMS_N"/>
    <property type="match status" value="1"/>
</dbReference>
<dbReference type="InterPro" id="IPR027417">
    <property type="entry name" value="P-loop_NTPase"/>
</dbReference>
<dbReference type="SMART" id="SM00382">
    <property type="entry name" value="AAA"/>
    <property type="match status" value="1"/>
</dbReference>
<dbReference type="Proteomes" id="UP000267078">
    <property type="component" value="Unassembled WGS sequence"/>
</dbReference>
<evidence type="ECO:0000256" key="13">
    <source>
        <dbReference type="RuleBase" id="RU003555"/>
    </source>
</evidence>
<feature type="short sequence motif" description="RadA KNRFG motif" evidence="11">
    <location>
        <begin position="301"/>
        <end position="305"/>
    </location>
</feature>
<dbReference type="HAMAP" id="MF_01498">
    <property type="entry name" value="RadA_bact"/>
    <property type="match status" value="1"/>
</dbReference>
<dbReference type="SUPFAM" id="SSF52540">
    <property type="entry name" value="P-loop containing nucleoside triphosphate hydrolases"/>
    <property type="match status" value="1"/>
</dbReference>
<keyword evidence="3 11" id="KW-0227">DNA damage</keyword>
<keyword evidence="1 11" id="KW-0479">Metal-binding</keyword>
<sequence length="502" mass="54301">MLPPVPHSIDRSRPCKFYPVFKSSRRPATGRCCNLRYHGRFLTTGVVMAKAKRLYGCTECGATFPKWAGQCSECGAWNTLVETMIESGAAAPPTGRTGWTGSQAQIRTLAEVSVEEIPRFSTNSTELDRVLGGGLVDGSVVLIGGDPGIGKSTILLQTLCNIAQRMPALYVTGEESQQQVAMRARRLGLPQDKLRVMTETCIETIIATAKVEKPKVMVIDSIQTIFTEQLQSAPGGVSQVRESAALLVRYAKQSGTAIFLVGHVTKEGALAGPRVLEHMVDTVLYFEGESDGRLRLLRAVKNRFGAVNELGVFGMTDKGLKEVSNPSAIFLTRAQEEVPGSVVMATWEGTRPMLVEVQALVDDSHMSNPRRVTLGLDQNRLAMLLAVLHRHGGIPTHDQDVFLNVVGGVKVLETASDLALMAAVMSSLRNRPLPHDLLVFGEVGLSGEVRPVPSGQERLKEAAKHGFKRAIVPKGNAPKEAPPGLQIIAVTRLEQALDALFE</sequence>
<comment type="function">
    <text evidence="11">Plays a role in repairing double-strand DNA breaks, probably involving stabilizing or processing branched DNA or blocked replication forks.</text>
</comment>
<feature type="region of interest" description="Lon-protease-like" evidence="11">
    <location>
        <begin position="400"/>
        <end position="502"/>
    </location>
</feature>
<dbReference type="FunFam" id="3.30.230.10:FF:000011">
    <property type="entry name" value="DNA repair protein RadA"/>
    <property type="match status" value="1"/>
</dbReference>
<dbReference type="NCBIfam" id="TIGR00416">
    <property type="entry name" value="sms"/>
    <property type="match status" value="1"/>
</dbReference>
<dbReference type="PANTHER" id="PTHR32472">
    <property type="entry name" value="DNA REPAIR PROTEIN RADA"/>
    <property type="match status" value="1"/>
</dbReference>
<proteinExistence type="inferred from homology"/>
<dbReference type="PRINTS" id="PR01874">
    <property type="entry name" value="DNAREPAIRADA"/>
</dbReference>
<evidence type="ECO:0000256" key="12">
    <source>
        <dbReference type="NCBIfam" id="TIGR00416"/>
    </source>
</evidence>
<dbReference type="GO" id="GO:0005829">
    <property type="term" value="C:cytosol"/>
    <property type="evidence" value="ECO:0007669"/>
    <property type="project" value="TreeGrafter"/>
</dbReference>
<evidence type="ECO:0000313" key="16">
    <source>
        <dbReference type="Proteomes" id="UP000267078"/>
    </source>
</evidence>
<dbReference type="FunFam" id="3.40.50.300:FF:000050">
    <property type="entry name" value="DNA repair protein RadA"/>
    <property type="match status" value="1"/>
</dbReference>
<accession>A0A7Z6UQF3</accession>
<dbReference type="InterPro" id="IPR004504">
    <property type="entry name" value="DNA_repair_RadA"/>
</dbReference>
<feature type="binding site" evidence="11">
    <location>
        <begin position="145"/>
        <end position="152"/>
    </location>
    <ligand>
        <name>ATP</name>
        <dbReference type="ChEBI" id="CHEBI:30616"/>
    </ligand>
</feature>
<organism evidence="15 16">
    <name type="scientific">Pseudomonas savastanoi pv. phaseolicola</name>
    <name type="common">Pseudomonas syringae pv. phaseolicola</name>
    <dbReference type="NCBI Taxonomy" id="319"/>
    <lineage>
        <taxon>Bacteria</taxon>
        <taxon>Pseudomonadati</taxon>
        <taxon>Pseudomonadota</taxon>
        <taxon>Gammaproteobacteria</taxon>
        <taxon>Pseudomonadales</taxon>
        <taxon>Pseudomonadaceae</taxon>
        <taxon>Pseudomonas</taxon>
    </lineage>
</organism>
<dbReference type="InterPro" id="IPR020588">
    <property type="entry name" value="RecA_ATP-bd"/>
</dbReference>
<dbReference type="PANTHER" id="PTHR32472:SF10">
    <property type="entry name" value="DNA REPAIR PROTEIN RADA-LIKE PROTEIN"/>
    <property type="match status" value="1"/>
</dbReference>
<evidence type="ECO:0000256" key="9">
    <source>
        <dbReference type="ARBA" id="ARBA00023125"/>
    </source>
</evidence>
<dbReference type="AlphaFoldDB" id="A0A7Z6UQF3"/>
<comment type="similarity">
    <text evidence="11 13">Belongs to the RecA family. RadA subfamily.</text>
</comment>
<comment type="domain">
    <text evidence="11">The middle region has homology to RecA with ATPase motifs including the RadA KNRFG motif, while the C-terminus is homologous to Lon protease.</text>
</comment>
<dbReference type="InterPro" id="IPR020568">
    <property type="entry name" value="Ribosomal_Su5_D2-typ_SF"/>
</dbReference>
<dbReference type="SUPFAM" id="SSF54211">
    <property type="entry name" value="Ribosomal protein S5 domain 2-like"/>
    <property type="match status" value="1"/>
</dbReference>
<keyword evidence="10 11" id="KW-0234">DNA repair</keyword>
<evidence type="ECO:0000256" key="1">
    <source>
        <dbReference type="ARBA" id="ARBA00022723"/>
    </source>
</evidence>
<dbReference type="EMBL" id="RBUI01000151">
    <property type="protein sequence ID" value="RMU84692.1"/>
    <property type="molecule type" value="Genomic_DNA"/>
</dbReference>
<evidence type="ECO:0000256" key="5">
    <source>
        <dbReference type="ARBA" id="ARBA00022801"/>
    </source>
</evidence>
<dbReference type="GO" id="GO:0003684">
    <property type="term" value="F:damaged DNA binding"/>
    <property type="evidence" value="ECO:0007669"/>
    <property type="project" value="InterPro"/>
</dbReference>
<evidence type="ECO:0000259" key="14">
    <source>
        <dbReference type="PROSITE" id="PS50162"/>
    </source>
</evidence>
<dbReference type="Pfam" id="PF13541">
    <property type="entry name" value="ChlI"/>
    <property type="match status" value="1"/>
</dbReference>